<proteinExistence type="predicted"/>
<organism evidence="3 4">
    <name type="scientific">Morella rubra</name>
    <name type="common">Chinese bayberry</name>
    <dbReference type="NCBI Taxonomy" id="262757"/>
    <lineage>
        <taxon>Eukaryota</taxon>
        <taxon>Viridiplantae</taxon>
        <taxon>Streptophyta</taxon>
        <taxon>Embryophyta</taxon>
        <taxon>Tracheophyta</taxon>
        <taxon>Spermatophyta</taxon>
        <taxon>Magnoliopsida</taxon>
        <taxon>eudicotyledons</taxon>
        <taxon>Gunneridae</taxon>
        <taxon>Pentapetalae</taxon>
        <taxon>rosids</taxon>
        <taxon>fabids</taxon>
        <taxon>Fagales</taxon>
        <taxon>Myricaceae</taxon>
        <taxon>Morella</taxon>
    </lineage>
</organism>
<dbReference type="Proteomes" id="UP000516437">
    <property type="component" value="Chromosome 7"/>
</dbReference>
<evidence type="ECO:0000256" key="1">
    <source>
        <dbReference type="SAM" id="MobiDB-lite"/>
    </source>
</evidence>
<gene>
    <name evidence="2" type="ORF">CJ030_MR7G027505</name>
    <name evidence="3" type="ORF">CJ030_MR7G027511</name>
</gene>
<reference evidence="3" key="1">
    <citation type="submission" date="2018-07" db="EMBL/GenBank/DDBJ databases">
        <authorList>
            <person name="Gao Z.-S."/>
            <person name="Jia H.-M."/>
            <person name="Jia H.-J."/>
            <person name="Cai Q.-L."/>
            <person name="Wang Y."/>
            <person name="Zhao H.-B."/>
        </authorList>
    </citation>
    <scope>NUCLEOTIDE SEQUENCE</scope>
    <source>
        <tissue evidence="3">Leaves</tissue>
    </source>
</reference>
<dbReference type="AlphaFoldDB" id="A0A6A1UYY8"/>
<reference evidence="3 4" key="2">
    <citation type="journal article" date="2019" name="Plant Biotechnol. J.">
        <title>The red bayberry genome and genetic basis of sex determination.</title>
        <authorList>
            <person name="Jia H.M."/>
            <person name="Jia H.J."/>
            <person name="Cai Q.L."/>
            <person name="Wang Y."/>
            <person name="Zhao H.B."/>
            <person name="Yang W.F."/>
            <person name="Wang G.Y."/>
            <person name="Li Y.H."/>
            <person name="Zhan D.L."/>
            <person name="Shen Y.T."/>
            <person name="Niu Q.F."/>
            <person name="Chang L."/>
            <person name="Qiu J."/>
            <person name="Zhao L."/>
            <person name="Xie H.B."/>
            <person name="Fu W.Y."/>
            <person name="Jin J."/>
            <person name="Li X.W."/>
            <person name="Jiao Y."/>
            <person name="Zhou C.C."/>
            <person name="Tu T."/>
            <person name="Chai C.Y."/>
            <person name="Gao J.L."/>
            <person name="Fan L.J."/>
            <person name="van de Weg E."/>
            <person name="Wang J.Y."/>
            <person name="Gao Z.S."/>
        </authorList>
    </citation>
    <scope>NUCLEOTIDE SEQUENCE [LARGE SCALE GENOMIC DNA]</scope>
    <source>
        <tissue evidence="3">Leaves</tissue>
    </source>
</reference>
<dbReference type="EMBL" id="RXIC02000025">
    <property type="protein sequence ID" value="KAB1205566.1"/>
    <property type="molecule type" value="Genomic_DNA"/>
</dbReference>
<feature type="region of interest" description="Disordered" evidence="1">
    <location>
        <begin position="121"/>
        <end position="145"/>
    </location>
</feature>
<name>A0A6A1UYY8_9ROSI</name>
<reference evidence="3" key="3">
    <citation type="submission" date="2019-09" db="EMBL/GenBank/DDBJ databases">
        <authorList>
            <person name="Gao Z."/>
        </authorList>
    </citation>
    <scope>NUCLEOTIDE SEQUENCE</scope>
    <source>
        <tissue evidence="3">Leaves</tissue>
    </source>
</reference>
<evidence type="ECO:0000313" key="4">
    <source>
        <dbReference type="Proteomes" id="UP000516437"/>
    </source>
</evidence>
<feature type="compositionally biased region" description="Basic and acidic residues" evidence="1">
    <location>
        <begin position="122"/>
        <end position="145"/>
    </location>
</feature>
<accession>A0A6A1UYY8</accession>
<keyword evidence="4" id="KW-1185">Reference proteome</keyword>
<evidence type="ECO:0000313" key="3">
    <source>
        <dbReference type="EMBL" id="KAB1205573.1"/>
    </source>
</evidence>
<dbReference type="EMBL" id="RXIC02000025">
    <property type="protein sequence ID" value="KAB1205573.1"/>
    <property type="molecule type" value="Genomic_DNA"/>
</dbReference>
<protein>
    <submittedName>
        <fullName evidence="3">Uncharacterized protein</fullName>
    </submittedName>
</protein>
<evidence type="ECO:0000313" key="2">
    <source>
        <dbReference type="EMBL" id="KAB1205566.1"/>
    </source>
</evidence>
<comment type="caution">
    <text evidence="3">The sequence shown here is derived from an EMBL/GenBank/DDBJ whole genome shotgun (WGS) entry which is preliminary data.</text>
</comment>
<sequence>MEHEVYVADFEELRYQDSVQEFYAALLDVMDIDAQVWSVTVRGLTFMVSANILAGFLGMQRPIGAFPTVEMENKPSAKDLCVGSGTRLTDMESKMAGLQSFLTRTLGTLRVMSRRLGAIEDQMGKMRENSRDRSTELGSEHDPLL</sequence>